<sequence length="70" mass="8316">MTKPSVSQVKTWELQDETDLYKIEVGTAVFADDYFKVTTSDKKVKYFYGEMAWSDAERYAYDYEMKVIYV</sequence>
<evidence type="ECO:0000313" key="1">
    <source>
        <dbReference type="EMBL" id="CAB4123838.1"/>
    </source>
</evidence>
<dbReference type="EMBL" id="LR796174">
    <property type="protein sequence ID" value="CAB4123838.1"/>
    <property type="molecule type" value="Genomic_DNA"/>
</dbReference>
<protein>
    <submittedName>
        <fullName evidence="1">Uncharacterized protein</fullName>
    </submittedName>
</protein>
<reference evidence="1" key="1">
    <citation type="submission" date="2020-04" db="EMBL/GenBank/DDBJ databases">
        <authorList>
            <person name="Chiriac C."/>
            <person name="Salcher M."/>
            <person name="Ghai R."/>
            <person name="Kavagutti S V."/>
        </authorList>
    </citation>
    <scope>NUCLEOTIDE SEQUENCE</scope>
</reference>
<organism evidence="1">
    <name type="scientific">uncultured Caudovirales phage</name>
    <dbReference type="NCBI Taxonomy" id="2100421"/>
    <lineage>
        <taxon>Viruses</taxon>
        <taxon>Duplodnaviria</taxon>
        <taxon>Heunggongvirae</taxon>
        <taxon>Uroviricota</taxon>
        <taxon>Caudoviricetes</taxon>
        <taxon>Peduoviridae</taxon>
        <taxon>Maltschvirus</taxon>
        <taxon>Maltschvirus maltsch</taxon>
    </lineage>
</organism>
<accession>A0A6J5KND5</accession>
<gene>
    <name evidence="1" type="ORF">UFOVP46_104</name>
</gene>
<proteinExistence type="predicted"/>
<name>A0A6J5KND5_9CAUD</name>